<dbReference type="Pfam" id="PF13459">
    <property type="entry name" value="Fer4_15"/>
    <property type="match status" value="1"/>
</dbReference>
<comment type="caution">
    <text evidence="2">The sequence shown here is derived from an EMBL/GenBank/DDBJ whole genome shotgun (WGS) entry which is preliminary data.</text>
</comment>
<evidence type="ECO:0000313" key="2">
    <source>
        <dbReference type="EMBL" id="TIH39933.1"/>
    </source>
</evidence>
<accession>A0A4T2C692</accession>
<protein>
    <submittedName>
        <fullName evidence="2">Ferredoxin</fullName>
    </submittedName>
</protein>
<sequence>MFARTWPQPARCTVPDPRPPRPNAAAAAAAADVAADPTVLHIDWTLCDGRGLCTELLPELLGRDEWGYPLALNRPVSERSNVPVQRSLLPAARDAIALCPRQALRLTESAKLTRLPSNGRG</sequence>
<evidence type="ECO:0000313" key="3">
    <source>
        <dbReference type="Proteomes" id="UP000306192"/>
    </source>
</evidence>
<evidence type="ECO:0000256" key="1">
    <source>
        <dbReference type="SAM" id="MobiDB-lite"/>
    </source>
</evidence>
<organism evidence="2 3">
    <name type="scientific">Subtercola vilae</name>
    <dbReference type="NCBI Taxonomy" id="2056433"/>
    <lineage>
        <taxon>Bacteria</taxon>
        <taxon>Bacillati</taxon>
        <taxon>Actinomycetota</taxon>
        <taxon>Actinomycetes</taxon>
        <taxon>Micrococcales</taxon>
        <taxon>Microbacteriaceae</taxon>
        <taxon>Subtercola</taxon>
    </lineage>
</organism>
<keyword evidence="3" id="KW-1185">Reference proteome</keyword>
<gene>
    <name evidence="2" type="ORF">D4765_04020</name>
</gene>
<proteinExistence type="predicted"/>
<reference evidence="2 3" key="1">
    <citation type="journal article" date="2019" name="Microorganisms">
        <title>Systematic Affiliation and Genome Analysis of Subtercola vilae DB165(T) with Particular Emphasis on Cold Adaptation of an Isolate from a High-Altitude Cold Volcano Lake.</title>
        <authorList>
            <person name="Villalobos A.S."/>
            <person name="Wiese J."/>
            <person name="Imhoff J.F."/>
            <person name="Dorador C."/>
            <person name="Keller A."/>
            <person name="Hentschel U."/>
        </authorList>
    </citation>
    <scope>NUCLEOTIDE SEQUENCE [LARGE SCALE GENOMIC DNA]</scope>
    <source>
        <strain evidence="2 3">DB165</strain>
    </source>
</reference>
<dbReference type="Gene3D" id="3.30.70.20">
    <property type="match status" value="1"/>
</dbReference>
<dbReference type="OrthoDB" id="4741951at2"/>
<name>A0A4T2C692_9MICO</name>
<dbReference type="Proteomes" id="UP000306192">
    <property type="component" value="Unassembled WGS sequence"/>
</dbReference>
<dbReference type="AlphaFoldDB" id="A0A4T2C692"/>
<feature type="region of interest" description="Disordered" evidence="1">
    <location>
        <begin position="1"/>
        <end position="23"/>
    </location>
</feature>
<dbReference type="EMBL" id="QYRT01000005">
    <property type="protein sequence ID" value="TIH39933.1"/>
    <property type="molecule type" value="Genomic_DNA"/>
</dbReference>